<dbReference type="GO" id="GO:0030134">
    <property type="term" value="C:COPII-coated ER to Golgi transport vesicle"/>
    <property type="evidence" value="ECO:0007669"/>
    <property type="project" value="TreeGrafter"/>
</dbReference>
<evidence type="ECO:0000313" key="4">
    <source>
        <dbReference type="EMBL" id="EUR82690.1"/>
    </source>
</evidence>
<dbReference type="VEuPathDB" id="PlasmoDB:Pf7G8_010008100"/>
<feature type="coiled-coil region" evidence="1">
    <location>
        <begin position="357"/>
        <end position="384"/>
    </location>
</feature>
<keyword evidence="2" id="KW-0812">Transmembrane</keyword>
<name>W7F8S5_PLAF8</name>
<organism evidence="4 5">
    <name type="scientific">Plasmodium falciparum (isolate 7G8)</name>
    <dbReference type="NCBI Taxonomy" id="57266"/>
    <lineage>
        <taxon>Eukaryota</taxon>
        <taxon>Sar</taxon>
        <taxon>Alveolata</taxon>
        <taxon>Apicomplexa</taxon>
        <taxon>Aconoidasida</taxon>
        <taxon>Haemosporida</taxon>
        <taxon>Plasmodiidae</taxon>
        <taxon>Plasmodium</taxon>
        <taxon>Plasmodium (Laverania)</taxon>
    </lineage>
</organism>
<dbReference type="GO" id="GO:0006888">
    <property type="term" value="P:endoplasmic reticulum to Golgi vesicle-mediated transport"/>
    <property type="evidence" value="ECO:0007669"/>
    <property type="project" value="TreeGrafter"/>
</dbReference>
<dbReference type="PANTHER" id="PTHR12223:SF28">
    <property type="entry name" value="LECTIN, MANNOSE BINDING 1 LIKE"/>
    <property type="match status" value="1"/>
</dbReference>
<evidence type="ECO:0000256" key="3">
    <source>
        <dbReference type="SAM" id="SignalP"/>
    </source>
</evidence>
<feature type="coiled-coil region" evidence="1">
    <location>
        <begin position="444"/>
        <end position="478"/>
    </location>
</feature>
<protein>
    <submittedName>
        <fullName evidence="4">Uncharacterized protein</fullName>
    </submittedName>
</protein>
<keyword evidence="2" id="KW-0472">Membrane</keyword>
<dbReference type="InterPro" id="IPR013320">
    <property type="entry name" value="ConA-like_dom_sf"/>
</dbReference>
<dbReference type="OrthoDB" id="270293at2759"/>
<feature type="transmembrane region" description="Helical" evidence="2">
    <location>
        <begin position="544"/>
        <end position="565"/>
    </location>
</feature>
<feature type="chain" id="PRO_5004892396" evidence="3">
    <location>
        <begin position="30"/>
        <end position="577"/>
    </location>
</feature>
<dbReference type="SUPFAM" id="SSF49899">
    <property type="entry name" value="Concanavalin A-like lectins/glucanases"/>
    <property type="match status" value="1"/>
</dbReference>
<reference evidence="5" key="1">
    <citation type="submission" date="2007-11" db="EMBL/GenBank/DDBJ databases">
        <authorList>
            <consortium name="The Broad Institute Genome Sequencing Platform"/>
            <person name="Volkman S.K."/>
            <person name="Daily J.P."/>
            <person name="Sarr O."/>
            <person name="Ndiaye D."/>
            <person name="Ndir O."/>
            <person name="Mboup S."/>
            <person name="Lukens A."/>
            <person name="Stange-Thomann N."/>
            <person name="Mauceli E."/>
            <person name="Gnerre S."/>
            <person name="Jaffe D."/>
            <person name="Zainoun J."/>
            <person name="Wiegand R.C."/>
            <person name="Birren B."/>
            <person name="Galagan J."/>
            <person name="Lander E."/>
            <person name="Wirth D.F."/>
        </authorList>
    </citation>
    <scope>NUCLEOTIDE SEQUENCE [LARGE SCALE GENOMIC DNA]</scope>
    <source>
        <strain evidence="5">7G8</strain>
    </source>
</reference>
<dbReference type="GO" id="GO:0005793">
    <property type="term" value="C:endoplasmic reticulum-Golgi intermediate compartment"/>
    <property type="evidence" value="ECO:0007669"/>
    <property type="project" value="TreeGrafter"/>
</dbReference>
<dbReference type="GO" id="GO:0005789">
    <property type="term" value="C:endoplasmic reticulum membrane"/>
    <property type="evidence" value="ECO:0007669"/>
    <property type="project" value="TreeGrafter"/>
</dbReference>
<dbReference type="PANTHER" id="PTHR12223">
    <property type="entry name" value="VESICULAR MANNOSE-BINDING LECTIN"/>
    <property type="match status" value="1"/>
</dbReference>
<dbReference type="Proteomes" id="UP000030688">
    <property type="component" value="Unassembled WGS sequence"/>
</dbReference>
<dbReference type="EMBL" id="KE123575">
    <property type="protein sequence ID" value="EUR82690.1"/>
    <property type="molecule type" value="Genomic_DNA"/>
</dbReference>
<keyword evidence="1" id="KW-0175">Coiled coil</keyword>
<gene>
    <name evidence="4" type="ORF">PFBG_00035</name>
</gene>
<dbReference type="Gene3D" id="2.60.120.200">
    <property type="match status" value="1"/>
</dbReference>
<dbReference type="AlphaFoldDB" id="W7F8S5"/>
<feature type="signal peptide" evidence="3">
    <location>
        <begin position="1"/>
        <end position="29"/>
    </location>
</feature>
<proteinExistence type="predicted"/>
<accession>W7F8S5</accession>
<dbReference type="InterPro" id="IPR051136">
    <property type="entry name" value="Intracellular_Lectin-GPT"/>
</dbReference>
<keyword evidence="2" id="KW-1133">Transmembrane helix</keyword>
<reference evidence="4 5" key="2">
    <citation type="submission" date="2013-02" db="EMBL/GenBank/DDBJ databases">
        <title>The Genome Sequence of Plasmodium falciparum 7G8.</title>
        <authorList>
            <consortium name="The Broad Institute Genome Sequencing Platform"/>
            <consortium name="The Broad Institute Genome Sequencing Center for Infectious Disease"/>
            <person name="Neafsey D."/>
            <person name="Cheeseman I."/>
            <person name="Volkman S."/>
            <person name="Adams J."/>
            <person name="Walker B."/>
            <person name="Young S.K."/>
            <person name="Zeng Q."/>
            <person name="Gargeya S."/>
            <person name="Fitzgerald M."/>
            <person name="Haas B."/>
            <person name="Abouelleil A."/>
            <person name="Alvarado L."/>
            <person name="Arachchi H.M."/>
            <person name="Berlin A.M."/>
            <person name="Chapman S.B."/>
            <person name="Dewar J."/>
            <person name="Goldberg J."/>
            <person name="Griggs A."/>
            <person name="Gujja S."/>
            <person name="Hansen M."/>
            <person name="Howarth C."/>
            <person name="Imamovic A."/>
            <person name="Larimer J."/>
            <person name="McCowan C."/>
            <person name="Murphy C."/>
            <person name="Neiman D."/>
            <person name="Pearson M."/>
            <person name="Priest M."/>
            <person name="Roberts A."/>
            <person name="Saif S."/>
            <person name="Shea T."/>
            <person name="Sisk P."/>
            <person name="Sykes S."/>
            <person name="Wortman J."/>
            <person name="Nusbaum C."/>
            <person name="Birren B."/>
        </authorList>
    </citation>
    <scope>NUCLEOTIDE SEQUENCE [LARGE SCALE GENOMIC DNA]</scope>
    <source>
        <strain evidence="4 5">7G8</strain>
    </source>
</reference>
<keyword evidence="3" id="KW-0732">Signal</keyword>
<evidence type="ECO:0000313" key="5">
    <source>
        <dbReference type="Proteomes" id="UP000030688"/>
    </source>
</evidence>
<evidence type="ECO:0000256" key="2">
    <source>
        <dbReference type="SAM" id="Phobius"/>
    </source>
</evidence>
<dbReference type="GO" id="GO:0005537">
    <property type="term" value="F:D-mannose binding"/>
    <property type="evidence" value="ECO:0007669"/>
    <property type="project" value="TreeGrafter"/>
</dbReference>
<dbReference type="GO" id="GO:0000139">
    <property type="term" value="C:Golgi membrane"/>
    <property type="evidence" value="ECO:0007669"/>
    <property type="project" value="TreeGrafter"/>
</dbReference>
<evidence type="ECO:0000256" key="1">
    <source>
        <dbReference type="SAM" id="Coils"/>
    </source>
</evidence>
<sequence length="577" mass="68030">MRKTKGRLVFYLCISIWCLFVNICKNSDTKNNSYNDYYNTYLSKIHSFKAPFNVENLENGWNVDYSSVSTNKHVVLIPSIYNRRGVLYNKNPINSDNFIIEFNFFMERKYYKEKIDEKYYKDEKNDVHEIVYKTNSDDNLSTSNKSNNKEQKQIKRNGFALWILKDPFVIKEAGSNVNLVLQEEEYNIFGYKNRFNGIGILFQLKKSTNKSNNKSNNNNNYYYYNNYNDILNVSIILNNGDKSINSDDFTIFKNIPIDMIMINNLIHTKIICNKKEIIIAFYYPKSNNYINTLIMKNNISTENYIAFTSFNYKEDDNKNIDYNDVNNKYYENQNGYLPTFVGIKQVLTFNLNNNNNNNNNNININEANINNNNYNNNNNNNDNNKINYDQNYNKDISANDINASFNDVLNNINPEKNTINQTIDVLNSITKLLQKFMNHQINSEKKLLQNINILNEKLQFVQTELKVIKKNLTNQTEEPKNLQKMFSTELTGLKNLFHTHTQHHKKNIEDITNKLTKKIERNNELKILTEKAQKLEQIINKGNYTTYVFCLAFALLIILTLMLIYKKIRDVEKKHIL</sequence>